<evidence type="ECO:0000256" key="9">
    <source>
        <dbReference type="ARBA" id="ARBA00042914"/>
    </source>
</evidence>
<dbReference type="InParanoid" id="A0A6L2PKM8"/>
<dbReference type="Pfam" id="PF00069">
    <property type="entry name" value="Pkinase"/>
    <property type="match status" value="2"/>
</dbReference>
<dbReference type="Pfam" id="PF22949">
    <property type="entry name" value="HRI2_3H"/>
    <property type="match status" value="1"/>
</dbReference>
<dbReference type="Gene3D" id="1.10.510.10">
    <property type="entry name" value="Transferase(Phosphotransferase) domain 1"/>
    <property type="match status" value="1"/>
</dbReference>
<dbReference type="InterPro" id="IPR000719">
    <property type="entry name" value="Prot_kinase_dom"/>
</dbReference>
<dbReference type="InterPro" id="IPR011009">
    <property type="entry name" value="Kinase-like_dom_sf"/>
</dbReference>
<dbReference type="PANTHER" id="PTHR11042">
    <property type="entry name" value="EUKARYOTIC TRANSLATION INITIATION FACTOR 2-ALPHA KINASE EIF2-ALPHA KINASE -RELATED"/>
    <property type="match status" value="1"/>
</dbReference>
<evidence type="ECO:0000313" key="14">
    <source>
        <dbReference type="Proteomes" id="UP000502823"/>
    </source>
</evidence>
<dbReference type="InterPro" id="IPR008271">
    <property type="entry name" value="Ser/Thr_kinase_AS"/>
</dbReference>
<dbReference type="EC" id="2.7.11.1" evidence="1"/>
<proteinExistence type="inferred from homology"/>
<dbReference type="SUPFAM" id="SSF56112">
    <property type="entry name" value="Protein kinase-like (PK-like)"/>
    <property type="match status" value="1"/>
</dbReference>
<dbReference type="InterPro" id="IPR054521">
    <property type="entry name" value="HRI2_3H"/>
</dbReference>
<name>A0A6L2PKM8_COPFO</name>
<evidence type="ECO:0000256" key="10">
    <source>
        <dbReference type="SAM" id="Coils"/>
    </source>
</evidence>
<dbReference type="PROSITE" id="PS50011">
    <property type="entry name" value="PROTEIN_KINASE_DOM"/>
    <property type="match status" value="1"/>
</dbReference>
<comment type="similarity">
    <text evidence="8">Belongs to the protein kinase superfamily. Ser/Thr protein kinase family. GCN2 subfamily.</text>
</comment>
<dbReference type="AlphaFoldDB" id="A0A6L2PKM8"/>
<dbReference type="GO" id="GO:0004694">
    <property type="term" value="F:eukaryotic translation initiation factor 2alpha kinase activity"/>
    <property type="evidence" value="ECO:0007669"/>
    <property type="project" value="TreeGrafter"/>
</dbReference>
<dbReference type="GO" id="GO:0005737">
    <property type="term" value="C:cytoplasm"/>
    <property type="evidence" value="ECO:0007669"/>
    <property type="project" value="TreeGrafter"/>
</dbReference>
<dbReference type="GO" id="GO:0005634">
    <property type="term" value="C:nucleus"/>
    <property type="evidence" value="ECO:0007669"/>
    <property type="project" value="TreeGrafter"/>
</dbReference>
<accession>A0A6L2PKM8</accession>
<sequence length="656" mass="73758">MQTQVVSQECAELQHWSGLSTVTRFDAGSTLAMGLADNSLALQDINHFSPVSLLIQSLVKQLCKSLAKSPRQQKGLYKVICHKLHQMNLIDQSYNVEEFEFMRSHYQRALFHLLTVAKSVSAINENETNLVFQLPRYDLGRLDTVFTCQWSRYSTEYEELEYIAHGGFGRVYKARNKLDGIVYAIKKICLQYYTVNGFLVSLHEVKMLAKLNHPNIVSYKTAWLEPMAVTINGQVAKDNGSDKSDAVTSFTDTAAGGRNCYHHSTGDDSGSIVFKNSKSRERKGLSDSNVSDSIKGHKKDKNNQEAMISECVENMCMVGQQKETGPTAESYKNTGCINEHLDEISAVTLAKEKQVHQHKTSIKTSHEFTSSTDDSNVSVDKMMTKYQKAKQIANFWKTEDSFIHCDSAVLYVQMQLCERTLRQWLDIRNTQEPAVVNVKQSIAIFQQIVSGVSYIHSQSIVHHDIKPGNIFVNHDLSQVQVGDFGLACCLQHSSDDVTLKMQPSSEHPLKHKGEIGTKLYAAPEQLRGKCDSKSDLYSLGIVLFELLQPFSTDMERCKLITRIRSGHIPSELAVTTPKLAQLIGHLLSASPADRPSANELQLILVPLIKEATDITESEDIKSRTIQTLLSVIKKKDREIEELRQQLEELQTLAARR</sequence>
<dbReference type="PROSITE" id="PS00108">
    <property type="entry name" value="PROTEIN_KINASE_ST"/>
    <property type="match status" value="1"/>
</dbReference>
<evidence type="ECO:0000256" key="7">
    <source>
        <dbReference type="ARBA" id="ARBA00022840"/>
    </source>
</evidence>
<keyword evidence="14" id="KW-1185">Reference proteome</keyword>
<reference evidence="14" key="1">
    <citation type="submission" date="2020-01" db="EMBL/GenBank/DDBJ databases">
        <title>Draft genome sequence of the Termite Coptotermes fromosanus.</title>
        <authorList>
            <person name="Itakura S."/>
            <person name="Yosikawa Y."/>
            <person name="Umezawa K."/>
        </authorList>
    </citation>
    <scope>NUCLEOTIDE SEQUENCE [LARGE SCALE GENOMIC DNA]</scope>
</reference>
<evidence type="ECO:0000256" key="3">
    <source>
        <dbReference type="ARBA" id="ARBA00022553"/>
    </source>
</evidence>
<dbReference type="Proteomes" id="UP000502823">
    <property type="component" value="Unassembled WGS sequence"/>
</dbReference>
<dbReference type="EMBL" id="BLKM01000407">
    <property type="protein sequence ID" value="GFG33121.1"/>
    <property type="molecule type" value="Genomic_DNA"/>
</dbReference>
<gene>
    <name evidence="13" type="ORF">Cfor_03417</name>
</gene>
<evidence type="ECO:0000256" key="6">
    <source>
        <dbReference type="ARBA" id="ARBA00022777"/>
    </source>
</evidence>
<evidence type="ECO:0000256" key="2">
    <source>
        <dbReference type="ARBA" id="ARBA00022527"/>
    </source>
</evidence>
<keyword evidence="4" id="KW-0808">Transferase</keyword>
<evidence type="ECO:0000256" key="5">
    <source>
        <dbReference type="ARBA" id="ARBA00022741"/>
    </source>
</evidence>
<keyword evidence="6" id="KW-0418">Kinase</keyword>
<keyword evidence="3" id="KW-0597">Phosphoprotein</keyword>
<dbReference type="SMART" id="SM00220">
    <property type="entry name" value="S_TKc"/>
    <property type="match status" value="1"/>
</dbReference>
<keyword evidence="7" id="KW-0067">ATP-binding</keyword>
<keyword evidence="10" id="KW-0175">Coiled coil</keyword>
<dbReference type="PANTHER" id="PTHR11042:SF187">
    <property type="entry name" value="EUKARYOTIC TRANSLATION INITIATION FACTOR 2-ALPHA KINASE 2"/>
    <property type="match status" value="1"/>
</dbReference>
<evidence type="ECO:0000313" key="13">
    <source>
        <dbReference type="EMBL" id="GFG33121.1"/>
    </source>
</evidence>
<evidence type="ECO:0000259" key="12">
    <source>
        <dbReference type="PROSITE" id="PS50011"/>
    </source>
</evidence>
<evidence type="ECO:0000256" key="1">
    <source>
        <dbReference type="ARBA" id="ARBA00012513"/>
    </source>
</evidence>
<protein>
    <recommendedName>
        <fullName evidence="1">non-specific serine/threonine protein kinase</fullName>
        <ecNumber evidence="1">2.7.11.1</ecNumber>
    </recommendedName>
    <alternativeName>
        <fullName evidence="9">Heme-regulated eukaryotic initiation factor eIF-2-alpha kinase</fullName>
    </alternativeName>
</protein>
<comment type="caution">
    <text evidence="13">The sequence shown here is derived from an EMBL/GenBank/DDBJ whole genome shotgun (WGS) entry which is preliminary data.</text>
</comment>
<organism evidence="13 14">
    <name type="scientific">Coptotermes formosanus</name>
    <name type="common">Formosan subterranean termite</name>
    <dbReference type="NCBI Taxonomy" id="36987"/>
    <lineage>
        <taxon>Eukaryota</taxon>
        <taxon>Metazoa</taxon>
        <taxon>Ecdysozoa</taxon>
        <taxon>Arthropoda</taxon>
        <taxon>Hexapoda</taxon>
        <taxon>Insecta</taxon>
        <taxon>Pterygota</taxon>
        <taxon>Neoptera</taxon>
        <taxon>Polyneoptera</taxon>
        <taxon>Dictyoptera</taxon>
        <taxon>Blattodea</taxon>
        <taxon>Blattoidea</taxon>
        <taxon>Termitoidae</taxon>
        <taxon>Rhinotermitidae</taxon>
        <taxon>Coptotermes</taxon>
    </lineage>
</organism>
<dbReference type="OrthoDB" id="1405469at2759"/>
<dbReference type="Gene3D" id="3.30.200.20">
    <property type="entry name" value="Phosphorylase Kinase, domain 1"/>
    <property type="match status" value="1"/>
</dbReference>
<evidence type="ECO:0000256" key="11">
    <source>
        <dbReference type="SAM" id="MobiDB-lite"/>
    </source>
</evidence>
<feature type="region of interest" description="Disordered" evidence="11">
    <location>
        <begin position="271"/>
        <end position="302"/>
    </location>
</feature>
<evidence type="ECO:0000256" key="8">
    <source>
        <dbReference type="ARBA" id="ARBA00037982"/>
    </source>
</evidence>
<dbReference type="GO" id="GO:0005524">
    <property type="term" value="F:ATP binding"/>
    <property type="evidence" value="ECO:0007669"/>
    <property type="project" value="UniProtKB-KW"/>
</dbReference>
<feature type="coiled-coil region" evidence="10">
    <location>
        <begin position="625"/>
        <end position="655"/>
    </location>
</feature>
<feature type="domain" description="Protein kinase" evidence="12">
    <location>
        <begin position="157"/>
        <end position="608"/>
    </location>
</feature>
<dbReference type="InterPro" id="IPR050339">
    <property type="entry name" value="CC_SR_Kinase"/>
</dbReference>
<keyword evidence="5" id="KW-0547">Nucleotide-binding</keyword>
<evidence type="ECO:0000256" key="4">
    <source>
        <dbReference type="ARBA" id="ARBA00022679"/>
    </source>
</evidence>
<keyword evidence="2" id="KW-0723">Serine/threonine-protein kinase</keyword>